<proteinExistence type="predicted"/>
<feature type="transmembrane region" description="Helical" evidence="1">
    <location>
        <begin position="70"/>
        <end position="87"/>
    </location>
</feature>
<dbReference type="Proteomes" id="UP001156882">
    <property type="component" value="Unassembled WGS sequence"/>
</dbReference>
<dbReference type="EMBL" id="BSPC01000005">
    <property type="protein sequence ID" value="GLS17211.1"/>
    <property type="molecule type" value="Genomic_DNA"/>
</dbReference>
<evidence type="ECO:0008006" key="4">
    <source>
        <dbReference type="Google" id="ProtNLM"/>
    </source>
</evidence>
<evidence type="ECO:0000313" key="2">
    <source>
        <dbReference type="EMBL" id="GLS17211.1"/>
    </source>
</evidence>
<organism evidence="2 3">
    <name type="scientific">Labrys miyagiensis</name>
    <dbReference type="NCBI Taxonomy" id="346912"/>
    <lineage>
        <taxon>Bacteria</taxon>
        <taxon>Pseudomonadati</taxon>
        <taxon>Pseudomonadota</taxon>
        <taxon>Alphaproteobacteria</taxon>
        <taxon>Hyphomicrobiales</taxon>
        <taxon>Xanthobacteraceae</taxon>
        <taxon>Labrys</taxon>
    </lineage>
</organism>
<feature type="transmembrane region" description="Helical" evidence="1">
    <location>
        <begin position="337"/>
        <end position="359"/>
    </location>
</feature>
<feature type="transmembrane region" description="Helical" evidence="1">
    <location>
        <begin position="247"/>
        <end position="267"/>
    </location>
</feature>
<comment type="caution">
    <text evidence="2">The sequence shown here is derived from an EMBL/GenBank/DDBJ whole genome shotgun (WGS) entry which is preliminary data.</text>
</comment>
<name>A0ABQ6CFZ2_9HYPH</name>
<feature type="transmembrane region" description="Helical" evidence="1">
    <location>
        <begin position="190"/>
        <end position="207"/>
    </location>
</feature>
<evidence type="ECO:0000313" key="3">
    <source>
        <dbReference type="Proteomes" id="UP001156882"/>
    </source>
</evidence>
<feature type="transmembrane region" description="Helical" evidence="1">
    <location>
        <begin position="214"/>
        <end position="241"/>
    </location>
</feature>
<keyword evidence="3" id="KW-1185">Reference proteome</keyword>
<feature type="transmembrane region" description="Helical" evidence="1">
    <location>
        <begin position="371"/>
        <end position="393"/>
    </location>
</feature>
<protein>
    <recommendedName>
        <fullName evidence="4">O-antigen ligase like membrane protein</fullName>
    </recommendedName>
</protein>
<keyword evidence="1" id="KW-0472">Membrane</keyword>
<sequence>MSHSPSISTAPSRTAQVYPHIVVLILGMTIVEKVALPITGNWLPISTLIAPAAVLLAWVRGVVLLDRRSFGLWFAFMLCSCLSFTVNSTSPQVSLGSVLLVGLLQLCLAFRLRDGASDARRGLYFFVELMFYLAIAGVIQFASQRVVGSRIAFPMDSLPSVIAINGYNNLNPLSYGSEIFKSNGIVFAEPSYFSQFLALATIVELITRQRVSRLIVFAAGMLCSYSGTGLIVLALFGSILLIRSGNLMLLVACLSIVAIIIVFGSALQVDAITNRFSEFTTPNTSGHARFVSAFYLIGRYSFEDYATLLIGEGPGTIRSYFDVMPFTMFGPTWAKLFFEYGLIGTLVYIVYLASCMRMANASLMWPMLATYTFMGGYLADATLVTAMIVLVIWGSAALAKQPEAEALVETG</sequence>
<keyword evidence="1" id="KW-0812">Transmembrane</keyword>
<gene>
    <name evidence="2" type="ORF">GCM10007874_02260</name>
</gene>
<keyword evidence="1" id="KW-1133">Transmembrane helix</keyword>
<reference evidence="3" key="1">
    <citation type="journal article" date="2019" name="Int. J. Syst. Evol. Microbiol.">
        <title>The Global Catalogue of Microorganisms (GCM) 10K type strain sequencing project: providing services to taxonomists for standard genome sequencing and annotation.</title>
        <authorList>
            <consortium name="The Broad Institute Genomics Platform"/>
            <consortium name="The Broad Institute Genome Sequencing Center for Infectious Disease"/>
            <person name="Wu L."/>
            <person name="Ma J."/>
        </authorList>
    </citation>
    <scope>NUCLEOTIDE SEQUENCE [LARGE SCALE GENOMIC DNA]</scope>
    <source>
        <strain evidence="3">NBRC 101365</strain>
    </source>
</reference>
<feature type="transmembrane region" description="Helical" evidence="1">
    <location>
        <begin position="17"/>
        <end position="36"/>
    </location>
</feature>
<feature type="transmembrane region" description="Helical" evidence="1">
    <location>
        <begin position="93"/>
        <end position="110"/>
    </location>
</feature>
<dbReference type="RefSeq" id="WP_284310039.1">
    <property type="nucleotide sequence ID" value="NZ_BSPC01000005.1"/>
</dbReference>
<feature type="transmembrane region" description="Helical" evidence="1">
    <location>
        <begin position="122"/>
        <end position="142"/>
    </location>
</feature>
<feature type="transmembrane region" description="Helical" evidence="1">
    <location>
        <begin position="42"/>
        <end position="63"/>
    </location>
</feature>
<evidence type="ECO:0000256" key="1">
    <source>
        <dbReference type="SAM" id="Phobius"/>
    </source>
</evidence>
<accession>A0ABQ6CFZ2</accession>